<gene>
    <name evidence="2" type="ORF">NWE73_15025</name>
</gene>
<sequence>MNFKELNKICAVTSLLYTFALAACQGTVAGDTSSSSNVVSAEKPSTVMAVVQDAVVAVGEGLVAQQGQVQGAQAKVSIQPVSMQSLISDQLCDRNAMPLNVDGTYMDSQGADYPSRLFYCKLAKSTSSPESIPGALKQIKSISCAVERAGVVYDNQEHQVTVQMDSNCFSPEQLQDMGVTTSMNVTLRASKPAFFNSYYDTGISIKTAEFGEYRFAAKIVGTTVEFLTSEDQTANSANKTGSFAASFDILTGELRYESRSDRYLCAEISSCGWSRHDRILATVAMSNGVITAVSNIQGASADVYDGRNGQYSARSSTIKGNLADGLKARYFHVQSTNVDADLGDSAKYSEVVNNRCYTNGSDQGDCGANTGIAFPQNGPFVFGLHPTANATTSLSWAAQLQGLKFSSVTFADVQ</sequence>
<evidence type="ECO:0000313" key="3">
    <source>
        <dbReference type="Proteomes" id="UP001152321"/>
    </source>
</evidence>
<feature type="chain" id="PRO_5046036865" description="Lipoprotein" evidence="1">
    <location>
        <begin position="23"/>
        <end position="414"/>
    </location>
</feature>
<comment type="caution">
    <text evidence="2">The sequence shown here is derived from an EMBL/GenBank/DDBJ whole genome shotgun (WGS) entry which is preliminary data.</text>
</comment>
<dbReference type="Proteomes" id="UP001152321">
    <property type="component" value="Unassembled WGS sequence"/>
</dbReference>
<reference evidence="2" key="1">
    <citation type="submission" date="2022-08" db="EMBL/GenBank/DDBJ databases">
        <title>Novel Bdellovibrio Species Isolated from Svalbard: Designation Bdellovibrio svalbardensis.</title>
        <authorList>
            <person name="Mitchell R.J."/>
            <person name="Choi S.Y."/>
        </authorList>
    </citation>
    <scope>NUCLEOTIDE SEQUENCE</scope>
    <source>
        <strain evidence="2">PAP01</strain>
    </source>
</reference>
<evidence type="ECO:0008006" key="4">
    <source>
        <dbReference type="Google" id="ProtNLM"/>
    </source>
</evidence>
<dbReference type="PROSITE" id="PS51257">
    <property type="entry name" value="PROKAR_LIPOPROTEIN"/>
    <property type="match status" value="1"/>
</dbReference>
<dbReference type="EMBL" id="JANRMI010000004">
    <property type="protein sequence ID" value="MDG0817692.1"/>
    <property type="molecule type" value="Genomic_DNA"/>
</dbReference>
<organism evidence="2 3">
    <name type="scientific">Bdellovibrio svalbardensis</name>
    <dbReference type="NCBI Taxonomy" id="2972972"/>
    <lineage>
        <taxon>Bacteria</taxon>
        <taxon>Pseudomonadati</taxon>
        <taxon>Bdellovibrionota</taxon>
        <taxon>Bdellovibrionia</taxon>
        <taxon>Bdellovibrionales</taxon>
        <taxon>Pseudobdellovibrionaceae</taxon>
        <taxon>Bdellovibrio</taxon>
    </lineage>
</organism>
<keyword evidence="1" id="KW-0732">Signal</keyword>
<name>A0ABT6DLE0_9BACT</name>
<protein>
    <recommendedName>
        <fullName evidence="4">Lipoprotein</fullName>
    </recommendedName>
</protein>
<proteinExistence type="predicted"/>
<keyword evidence="3" id="KW-1185">Reference proteome</keyword>
<feature type="signal peptide" evidence="1">
    <location>
        <begin position="1"/>
        <end position="22"/>
    </location>
</feature>
<accession>A0ABT6DLE0</accession>
<dbReference type="RefSeq" id="WP_277579164.1">
    <property type="nucleotide sequence ID" value="NZ_JANRMI010000004.1"/>
</dbReference>
<evidence type="ECO:0000313" key="2">
    <source>
        <dbReference type="EMBL" id="MDG0817692.1"/>
    </source>
</evidence>
<evidence type="ECO:0000256" key="1">
    <source>
        <dbReference type="SAM" id="SignalP"/>
    </source>
</evidence>